<evidence type="ECO:0000313" key="9">
    <source>
        <dbReference type="EMBL" id="KAF9603046.1"/>
    </source>
</evidence>
<sequence>MEFVDKETFSQYLLQRHSTNTKLCDQAKDYLANAEDDVPNFGLKLLGIVNQPHLDDEIRLSAATYFKDHLVSRWAPSDTLTPLFDSEKEQIKDATVRCMFSLSSTRILKELGEGLAVIGKHQKFCVKFWCSWLGELVLRLDRVDAFDYISINGILSTANSIFENFSGGYDEYITTNKYELFNDVKSTLDRFAGQLYAIFLRTSSLIDSSGFNATYGGDNAHTLRPVFESQKFCCRIFYYFTNFLMLPELFQIYMNVWMDEFRKYLTTTYPVLENGGDGIALVDELRVAVIENVNLYLQMDSKKIQVYLRDFAEVVRTLLVTVCASSMSRNQLVVSGVKFMTTLSTSAHHILFSGSEILNTICNDLDTRRVVAFQLLKGIAINYKDQVTVMLQVHIKGYIKGGGNVEKGQEKDCAIYLAGASLFLTDLIDVESFFISEIAPELGSHDVNGFLMIKAGCLKFFTLFLNHLSKHDIITLMPHVVGLLEAKSNVVHSYAAHCIANIFLFKEEGGELRYSSSDTCPFMYMLMNNLFKALKFPHSEENPYVLNCISQVLELQMLLGSLL</sequence>
<dbReference type="GO" id="GO:0006606">
    <property type="term" value="P:protein import into nucleus"/>
    <property type="evidence" value="ECO:0007669"/>
    <property type="project" value="TreeGrafter"/>
</dbReference>
<dbReference type="GO" id="GO:0031267">
    <property type="term" value="F:small GTPase binding"/>
    <property type="evidence" value="ECO:0007669"/>
    <property type="project" value="InterPro"/>
</dbReference>
<keyword evidence="6" id="KW-0653">Protein transport</keyword>
<name>A0A835HNT2_9MAGN</name>
<dbReference type="InterPro" id="IPR005043">
    <property type="entry name" value="XPO2_C"/>
</dbReference>
<dbReference type="GO" id="GO:0005049">
    <property type="term" value="F:nuclear export signal receptor activity"/>
    <property type="evidence" value="ECO:0007669"/>
    <property type="project" value="TreeGrafter"/>
</dbReference>
<proteinExistence type="inferred from homology"/>
<dbReference type="GO" id="GO:0006611">
    <property type="term" value="P:protein export from nucleus"/>
    <property type="evidence" value="ECO:0007669"/>
    <property type="project" value="TreeGrafter"/>
</dbReference>
<dbReference type="SUPFAM" id="SSF48371">
    <property type="entry name" value="ARM repeat"/>
    <property type="match status" value="1"/>
</dbReference>
<evidence type="ECO:0000256" key="7">
    <source>
        <dbReference type="ARBA" id="ARBA00023242"/>
    </source>
</evidence>
<evidence type="ECO:0000259" key="8">
    <source>
        <dbReference type="PROSITE" id="PS50166"/>
    </source>
</evidence>
<dbReference type="GO" id="GO:0005829">
    <property type="term" value="C:cytosol"/>
    <property type="evidence" value="ECO:0007669"/>
    <property type="project" value="TreeGrafter"/>
</dbReference>
<evidence type="ECO:0000256" key="6">
    <source>
        <dbReference type="ARBA" id="ARBA00022927"/>
    </source>
</evidence>
<comment type="similarity">
    <text evidence="3">Belongs to the XPO2/CSE1 family.</text>
</comment>
<keyword evidence="10" id="KW-1185">Reference proteome</keyword>
<dbReference type="Pfam" id="PF03378">
    <property type="entry name" value="CAS_CSE1"/>
    <property type="match status" value="1"/>
</dbReference>
<dbReference type="EMBL" id="JADFTS010000006">
    <property type="protein sequence ID" value="KAF9603046.1"/>
    <property type="molecule type" value="Genomic_DNA"/>
</dbReference>
<dbReference type="InterPro" id="IPR001494">
    <property type="entry name" value="Importin-beta_N"/>
</dbReference>
<evidence type="ECO:0000256" key="5">
    <source>
        <dbReference type="ARBA" id="ARBA00022490"/>
    </source>
</evidence>
<protein>
    <recommendedName>
        <fullName evidence="8">Importin N-terminal domain-containing protein</fullName>
    </recommendedName>
</protein>
<organism evidence="9 10">
    <name type="scientific">Coptis chinensis</name>
    <dbReference type="NCBI Taxonomy" id="261450"/>
    <lineage>
        <taxon>Eukaryota</taxon>
        <taxon>Viridiplantae</taxon>
        <taxon>Streptophyta</taxon>
        <taxon>Embryophyta</taxon>
        <taxon>Tracheophyta</taxon>
        <taxon>Spermatophyta</taxon>
        <taxon>Magnoliopsida</taxon>
        <taxon>Ranunculales</taxon>
        <taxon>Ranunculaceae</taxon>
        <taxon>Coptidoideae</taxon>
        <taxon>Coptis</taxon>
    </lineage>
</organism>
<comment type="caution">
    <text evidence="9">The sequence shown here is derived from an EMBL/GenBank/DDBJ whole genome shotgun (WGS) entry which is preliminary data.</text>
</comment>
<dbReference type="InterPro" id="IPR011989">
    <property type="entry name" value="ARM-like"/>
</dbReference>
<reference evidence="9 10" key="1">
    <citation type="submission" date="2020-10" db="EMBL/GenBank/DDBJ databases">
        <title>The Coptis chinensis genome and diversification of protoberbering-type alkaloids.</title>
        <authorList>
            <person name="Wang B."/>
            <person name="Shu S."/>
            <person name="Song C."/>
            <person name="Liu Y."/>
        </authorList>
    </citation>
    <scope>NUCLEOTIDE SEQUENCE [LARGE SCALE GENOMIC DNA]</scope>
    <source>
        <strain evidence="9">HL-2020</strain>
        <tissue evidence="9">Leaf</tissue>
    </source>
</reference>
<gene>
    <name evidence="9" type="ORF">IFM89_033771</name>
</gene>
<keyword evidence="5" id="KW-0963">Cytoplasm</keyword>
<dbReference type="InterPro" id="IPR016024">
    <property type="entry name" value="ARM-type_fold"/>
</dbReference>
<dbReference type="Pfam" id="PF08506">
    <property type="entry name" value="Cse1"/>
    <property type="match status" value="1"/>
</dbReference>
<dbReference type="Pfam" id="PF03810">
    <property type="entry name" value="IBN_N"/>
    <property type="match status" value="1"/>
</dbReference>
<dbReference type="SMART" id="SM00913">
    <property type="entry name" value="IBN_N"/>
    <property type="match status" value="1"/>
</dbReference>
<keyword evidence="4" id="KW-0813">Transport</keyword>
<evidence type="ECO:0000256" key="1">
    <source>
        <dbReference type="ARBA" id="ARBA00004123"/>
    </source>
</evidence>
<evidence type="ECO:0000256" key="3">
    <source>
        <dbReference type="ARBA" id="ARBA00008669"/>
    </source>
</evidence>
<dbReference type="AlphaFoldDB" id="A0A835HNT2"/>
<dbReference type="Proteomes" id="UP000631114">
    <property type="component" value="Unassembled WGS sequence"/>
</dbReference>
<dbReference type="PANTHER" id="PTHR10997:SF8">
    <property type="entry name" value="EXPORTIN-2"/>
    <property type="match status" value="1"/>
</dbReference>
<comment type="subcellular location">
    <subcellularLocation>
        <location evidence="2">Cytoplasm</location>
    </subcellularLocation>
    <subcellularLocation>
        <location evidence="1">Nucleus</location>
    </subcellularLocation>
</comment>
<dbReference type="OrthoDB" id="3268246at2759"/>
<evidence type="ECO:0000313" key="10">
    <source>
        <dbReference type="Proteomes" id="UP000631114"/>
    </source>
</evidence>
<keyword evidence="7" id="KW-0539">Nucleus</keyword>
<dbReference type="PANTHER" id="PTHR10997">
    <property type="entry name" value="IMPORTIN-7, 8, 11"/>
    <property type="match status" value="1"/>
</dbReference>
<evidence type="ECO:0000256" key="4">
    <source>
        <dbReference type="ARBA" id="ARBA00022448"/>
    </source>
</evidence>
<feature type="domain" description="Importin N-terminal" evidence="8">
    <location>
        <begin position="27"/>
        <end position="101"/>
    </location>
</feature>
<accession>A0A835HNT2</accession>
<dbReference type="InterPro" id="IPR013713">
    <property type="entry name" value="XPO2_central"/>
</dbReference>
<dbReference type="Gene3D" id="1.25.10.10">
    <property type="entry name" value="Leucine-rich Repeat Variant"/>
    <property type="match status" value="2"/>
</dbReference>
<evidence type="ECO:0000256" key="2">
    <source>
        <dbReference type="ARBA" id="ARBA00004496"/>
    </source>
</evidence>
<dbReference type="GO" id="GO:0005635">
    <property type="term" value="C:nuclear envelope"/>
    <property type="evidence" value="ECO:0007669"/>
    <property type="project" value="TreeGrafter"/>
</dbReference>
<dbReference type="PROSITE" id="PS50166">
    <property type="entry name" value="IMPORTIN_B_NT"/>
    <property type="match status" value="1"/>
</dbReference>